<dbReference type="InterPro" id="IPR014346">
    <property type="entry name" value="Prenyl_protease-related"/>
</dbReference>
<feature type="domain" description="CAAX prenyl protease 2/Lysostaphin resistance protein A-like" evidence="2">
    <location>
        <begin position="61"/>
        <end position="150"/>
    </location>
</feature>
<keyword evidence="1" id="KW-1133">Transmembrane helix</keyword>
<dbReference type="eggNOG" id="COG1266">
    <property type="taxonomic scope" value="Bacteria"/>
</dbReference>
<sequence>MVAALWFCRRPILRLGWGLSPLAIGAGAVIAGLWIWLGQPSGPAAQDTPVLLMGGAVFAAWAAIRVFGTVMVVPLIEELFFRSYLFDLLGARRSRLGAVAAIGLSSVAFAALHQRFALALFAGLVFAALALRPRGRLSDTVICHATANALIAGYAVLTGNWSAI</sequence>
<dbReference type="GO" id="GO:0004175">
    <property type="term" value="F:endopeptidase activity"/>
    <property type="evidence" value="ECO:0007669"/>
    <property type="project" value="UniProtKB-ARBA"/>
</dbReference>
<comment type="caution">
    <text evidence="3">The sequence shown here is derived from an EMBL/GenBank/DDBJ whole genome shotgun (WGS) entry which is preliminary data.</text>
</comment>
<organism evidence="3 4">
    <name type="scientific">Limimaricola hongkongensis DSM 17492</name>
    <dbReference type="NCBI Taxonomy" id="1122180"/>
    <lineage>
        <taxon>Bacteria</taxon>
        <taxon>Pseudomonadati</taxon>
        <taxon>Pseudomonadota</taxon>
        <taxon>Alphaproteobacteria</taxon>
        <taxon>Rhodobacterales</taxon>
        <taxon>Paracoccaceae</taxon>
        <taxon>Limimaricola</taxon>
    </lineage>
</organism>
<feature type="transmembrane region" description="Helical" evidence="1">
    <location>
        <begin position="49"/>
        <end position="73"/>
    </location>
</feature>
<dbReference type="RefSeq" id="WP_051585560.1">
    <property type="nucleotide sequence ID" value="NZ_CM002676.1"/>
</dbReference>
<evidence type="ECO:0000259" key="2">
    <source>
        <dbReference type="Pfam" id="PF02517"/>
    </source>
</evidence>
<feature type="transmembrane region" description="Helical" evidence="1">
    <location>
        <begin position="116"/>
        <end position="132"/>
    </location>
</feature>
<keyword evidence="1" id="KW-0812">Transmembrane</keyword>
<keyword evidence="1" id="KW-0472">Membrane</keyword>
<dbReference type="NCBIfam" id="TIGR03008">
    <property type="entry name" value="pepcterm_CAAX"/>
    <property type="match status" value="1"/>
</dbReference>
<evidence type="ECO:0000313" key="3">
    <source>
        <dbReference type="EMBL" id="EYD70332.1"/>
    </source>
</evidence>
<evidence type="ECO:0000313" key="4">
    <source>
        <dbReference type="Proteomes" id="UP000025047"/>
    </source>
</evidence>
<evidence type="ECO:0000256" key="1">
    <source>
        <dbReference type="SAM" id="Phobius"/>
    </source>
</evidence>
<keyword evidence="3" id="KW-0378">Hydrolase</keyword>
<geneLocation type="plasmid" evidence="3 4">
    <name>pLokhon02</name>
</geneLocation>
<reference evidence="3 4" key="1">
    <citation type="submission" date="2013-03" db="EMBL/GenBank/DDBJ databases">
        <authorList>
            <person name="Fiebig A."/>
            <person name="Goeker M."/>
            <person name="Klenk H.-P.P."/>
        </authorList>
    </citation>
    <scope>NUCLEOTIDE SEQUENCE [LARGE SCALE GENOMIC DNA]</scope>
    <source>
        <strain evidence="3 4">DSM 17492</strain>
        <plasmid evidence="3 4">pLokhon02</plasmid>
    </source>
</reference>
<dbReference type="GO" id="GO:0006508">
    <property type="term" value="P:proteolysis"/>
    <property type="evidence" value="ECO:0007669"/>
    <property type="project" value="UniProtKB-KW"/>
</dbReference>
<keyword evidence="4" id="KW-1185">Reference proteome</keyword>
<dbReference type="InterPro" id="IPR003675">
    <property type="entry name" value="Rce1/LyrA-like_dom"/>
</dbReference>
<feature type="transmembrane region" description="Helical" evidence="1">
    <location>
        <begin position="12"/>
        <end position="37"/>
    </location>
</feature>
<dbReference type="HOGENOM" id="CLU_1617014_0_0_5"/>
<keyword evidence="3" id="KW-0645">Protease</keyword>
<dbReference type="Proteomes" id="UP000025047">
    <property type="component" value="Plasmid pLokhon02"/>
</dbReference>
<dbReference type="EMBL" id="APGJ01000010">
    <property type="protein sequence ID" value="EYD70332.1"/>
    <property type="molecule type" value="Genomic_DNA"/>
</dbReference>
<dbReference type="PATRIC" id="fig|1122180.6.peg.88"/>
<protein>
    <submittedName>
        <fullName evidence="3">CAAX amino terminal protease family protein</fullName>
    </submittedName>
</protein>
<dbReference type="AlphaFoldDB" id="A0A017H705"/>
<feature type="transmembrane region" description="Helical" evidence="1">
    <location>
        <begin position="94"/>
        <end position="110"/>
    </location>
</feature>
<proteinExistence type="predicted"/>
<keyword evidence="3" id="KW-0614">Plasmid</keyword>
<gene>
    <name evidence="3" type="ORF">Lokhon_00086</name>
</gene>
<dbReference type="GO" id="GO:0080120">
    <property type="term" value="P:CAAX-box protein maturation"/>
    <property type="evidence" value="ECO:0007669"/>
    <property type="project" value="UniProtKB-ARBA"/>
</dbReference>
<name>A0A017H705_9RHOB</name>
<accession>A0A017H705</accession>
<dbReference type="Pfam" id="PF02517">
    <property type="entry name" value="Rce1-like"/>
    <property type="match status" value="1"/>
</dbReference>